<feature type="domain" description="Reverse transcriptase zinc-binding" evidence="2">
    <location>
        <begin position="48"/>
        <end position="140"/>
    </location>
</feature>
<evidence type="ECO:0000313" key="4">
    <source>
        <dbReference type="Proteomes" id="UP000325315"/>
    </source>
</evidence>
<dbReference type="InterPro" id="IPR036514">
    <property type="entry name" value="SGNH_hydro_sf"/>
</dbReference>
<sequence>MCRYKEDGEELVKYTFAEEDAAPILRILLASSPHEDFLARGGEASGEFSVRSAYKLLQNTDDNPRAYALQTSYRKLYKKLWLLNLPRKIKITIWKITWNFLPTRVNLQHKKLVADPSCSRCGERAETIDHLFRECPVTVEICALWAIWGDRNSRVHNKKVSTGTEIRNFIKTYLAEIDGLEGKKSGKIEQLQNWNHPPQESVKINFDGAFDGRNNISASAIVVRDNEGSILFSWSKIHKGVQSVFAAETLACREAVKIRVEHTWPKIYHRGGLLNSNKKVYRAIATIGLCPWIHYPLGVRKIGIVPLLPLGCVLGYTIRSSFEHCNETQNSLVKFHKMLLLEAVNTSNNQIDTTKGSLFFVLDLYNAFKIVFNRTKTHKGK</sequence>
<dbReference type="InterPro" id="IPR026960">
    <property type="entry name" value="RVT-Znf"/>
</dbReference>
<dbReference type="Gene3D" id="3.30.420.10">
    <property type="entry name" value="Ribonuclease H-like superfamily/Ribonuclease H"/>
    <property type="match status" value="1"/>
</dbReference>
<proteinExistence type="predicted"/>
<gene>
    <name evidence="3" type="ORF">EPI10_000265</name>
</gene>
<dbReference type="Gene3D" id="3.40.50.1110">
    <property type="entry name" value="SGNH hydrolase"/>
    <property type="match status" value="1"/>
</dbReference>
<dbReference type="InterPro" id="IPR044730">
    <property type="entry name" value="RNase_H-like_dom_plant"/>
</dbReference>
<dbReference type="PANTHER" id="PTHR47074">
    <property type="entry name" value="BNAC02G40300D PROTEIN"/>
    <property type="match status" value="1"/>
</dbReference>
<dbReference type="InterPro" id="IPR002156">
    <property type="entry name" value="RNaseH_domain"/>
</dbReference>
<dbReference type="PANTHER" id="PTHR47074:SF61">
    <property type="entry name" value="RNASE H TYPE-1 DOMAIN-CONTAINING PROTEIN"/>
    <property type="match status" value="1"/>
</dbReference>
<dbReference type="OrthoDB" id="1600564at2759"/>
<dbReference type="InterPro" id="IPR012337">
    <property type="entry name" value="RNaseH-like_sf"/>
</dbReference>
<dbReference type="Pfam" id="PF13966">
    <property type="entry name" value="zf-RVT"/>
    <property type="match status" value="1"/>
</dbReference>
<dbReference type="EMBL" id="SMMG02000007">
    <property type="protein sequence ID" value="KAA3465061.1"/>
    <property type="molecule type" value="Genomic_DNA"/>
</dbReference>
<dbReference type="InterPro" id="IPR036397">
    <property type="entry name" value="RNaseH_sf"/>
</dbReference>
<accession>A0A5B6V7Q9</accession>
<dbReference type="Pfam" id="PF13456">
    <property type="entry name" value="RVT_3"/>
    <property type="match status" value="1"/>
</dbReference>
<dbReference type="CDD" id="cd06222">
    <property type="entry name" value="RNase_H_like"/>
    <property type="match status" value="1"/>
</dbReference>
<evidence type="ECO:0000313" key="3">
    <source>
        <dbReference type="EMBL" id="KAA3465061.1"/>
    </source>
</evidence>
<keyword evidence="4" id="KW-1185">Reference proteome</keyword>
<dbReference type="SUPFAM" id="SSF53098">
    <property type="entry name" value="Ribonuclease H-like"/>
    <property type="match status" value="1"/>
</dbReference>
<protein>
    <submittedName>
        <fullName evidence="3">Zinc finger, CCHC-type</fullName>
    </submittedName>
</protein>
<dbReference type="GO" id="GO:0003676">
    <property type="term" value="F:nucleic acid binding"/>
    <property type="evidence" value="ECO:0007669"/>
    <property type="project" value="InterPro"/>
</dbReference>
<reference evidence="4" key="1">
    <citation type="journal article" date="2019" name="Plant Biotechnol. J.">
        <title>Genome sequencing of the Australian wild diploid species Gossypium australe highlights disease resistance and delayed gland morphogenesis.</title>
        <authorList>
            <person name="Cai Y."/>
            <person name="Cai X."/>
            <person name="Wang Q."/>
            <person name="Wang P."/>
            <person name="Zhang Y."/>
            <person name="Cai C."/>
            <person name="Xu Y."/>
            <person name="Wang K."/>
            <person name="Zhou Z."/>
            <person name="Wang C."/>
            <person name="Geng S."/>
            <person name="Li B."/>
            <person name="Dong Q."/>
            <person name="Hou Y."/>
            <person name="Wang H."/>
            <person name="Ai P."/>
            <person name="Liu Z."/>
            <person name="Yi F."/>
            <person name="Sun M."/>
            <person name="An G."/>
            <person name="Cheng J."/>
            <person name="Zhang Y."/>
            <person name="Shi Q."/>
            <person name="Xie Y."/>
            <person name="Shi X."/>
            <person name="Chang Y."/>
            <person name="Huang F."/>
            <person name="Chen Y."/>
            <person name="Hong S."/>
            <person name="Mi L."/>
            <person name="Sun Q."/>
            <person name="Zhang L."/>
            <person name="Zhou B."/>
            <person name="Peng R."/>
            <person name="Zhang X."/>
            <person name="Liu F."/>
        </authorList>
    </citation>
    <scope>NUCLEOTIDE SEQUENCE [LARGE SCALE GENOMIC DNA]</scope>
    <source>
        <strain evidence="4">cv. PA1801</strain>
    </source>
</reference>
<name>A0A5B6V7Q9_9ROSI</name>
<comment type="caution">
    <text evidence="3">The sequence shown here is derived from an EMBL/GenBank/DDBJ whole genome shotgun (WGS) entry which is preliminary data.</text>
</comment>
<dbReference type="Proteomes" id="UP000325315">
    <property type="component" value="Unassembled WGS sequence"/>
</dbReference>
<dbReference type="GO" id="GO:0004523">
    <property type="term" value="F:RNA-DNA hybrid ribonuclease activity"/>
    <property type="evidence" value="ECO:0007669"/>
    <property type="project" value="InterPro"/>
</dbReference>
<feature type="domain" description="RNase H type-1" evidence="1">
    <location>
        <begin position="205"/>
        <end position="271"/>
    </location>
</feature>
<dbReference type="InterPro" id="IPR052929">
    <property type="entry name" value="RNase_H-like_EbsB-rel"/>
</dbReference>
<dbReference type="AlphaFoldDB" id="A0A5B6V7Q9"/>
<evidence type="ECO:0000259" key="1">
    <source>
        <dbReference type="Pfam" id="PF13456"/>
    </source>
</evidence>
<organism evidence="3 4">
    <name type="scientific">Gossypium australe</name>
    <dbReference type="NCBI Taxonomy" id="47621"/>
    <lineage>
        <taxon>Eukaryota</taxon>
        <taxon>Viridiplantae</taxon>
        <taxon>Streptophyta</taxon>
        <taxon>Embryophyta</taxon>
        <taxon>Tracheophyta</taxon>
        <taxon>Spermatophyta</taxon>
        <taxon>Magnoliopsida</taxon>
        <taxon>eudicotyledons</taxon>
        <taxon>Gunneridae</taxon>
        <taxon>Pentapetalae</taxon>
        <taxon>rosids</taxon>
        <taxon>malvids</taxon>
        <taxon>Malvales</taxon>
        <taxon>Malvaceae</taxon>
        <taxon>Malvoideae</taxon>
        <taxon>Gossypium</taxon>
    </lineage>
</organism>
<evidence type="ECO:0000259" key="2">
    <source>
        <dbReference type="Pfam" id="PF13966"/>
    </source>
</evidence>